<keyword evidence="1" id="KW-0732">Signal</keyword>
<name>A0A2M4C7K5_9DIPT</name>
<evidence type="ECO:0000256" key="1">
    <source>
        <dbReference type="SAM" id="SignalP"/>
    </source>
</evidence>
<evidence type="ECO:0000313" key="2">
    <source>
        <dbReference type="EMBL" id="MBW61303.1"/>
    </source>
</evidence>
<dbReference type="EMBL" id="GGFJ01012162">
    <property type="protein sequence ID" value="MBW61303.1"/>
    <property type="molecule type" value="Transcribed_RNA"/>
</dbReference>
<feature type="chain" id="PRO_5014941229" evidence="1">
    <location>
        <begin position="19"/>
        <end position="115"/>
    </location>
</feature>
<protein>
    <submittedName>
        <fullName evidence="2">Putative secreted protein</fullName>
    </submittedName>
</protein>
<accession>A0A2M4C7K5</accession>
<proteinExistence type="predicted"/>
<sequence>MAVERMMLLLLLKTHTAATATNIHLERYLTDTLVDVETGGRYVLGDRLHYPTFPRRTAITAVQSKRVLLQHAGPRSSFLRSIGPMVSSKPDERFLAPIFDHINPSNVGHTGNGKH</sequence>
<organism evidence="2">
    <name type="scientific">Anopheles marajoara</name>
    <dbReference type="NCBI Taxonomy" id="58244"/>
    <lineage>
        <taxon>Eukaryota</taxon>
        <taxon>Metazoa</taxon>
        <taxon>Ecdysozoa</taxon>
        <taxon>Arthropoda</taxon>
        <taxon>Hexapoda</taxon>
        <taxon>Insecta</taxon>
        <taxon>Pterygota</taxon>
        <taxon>Neoptera</taxon>
        <taxon>Endopterygota</taxon>
        <taxon>Diptera</taxon>
        <taxon>Nematocera</taxon>
        <taxon>Culicoidea</taxon>
        <taxon>Culicidae</taxon>
        <taxon>Anophelinae</taxon>
        <taxon>Anopheles</taxon>
    </lineage>
</organism>
<feature type="signal peptide" evidence="1">
    <location>
        <begin position="1"/>
        <end position="18"/>
    </location>
</feature>
<reference evidence="2" key="1">
    <citation type="submission" date="2018-01" db="EMBL/GenBank/DDBJ databases">
        <title>An insight into the sialome of Amazonian anophelines.</title>
        <authorList>
            <person name="Ribeiro J.M."/>
            <person name="Scarpassa V."/>
            <person name="Calvo E."/>
        </authorList>
    </citation>
    <scope>NUCLEOTIDE SEQUENCE</scope>
    <source>
        <tissue evidence="2">Salivary glands</tissue>
    </source>
</reference>
<dbReference type="AlphaFoldDB" id="A0A2M4C7K5"/>